<keyword evidence="6" id="KW-1185">Reference proteome</keyword>
<dbReference type="AlphaFoldDB" id="A0A1X7UJG2"/>
<dbReference type="STRING" id="400682.A0A1X7UJG2"/>
<dbReference type="Proteomes" id="UP000007879">
    <property type="component" value="Unassembled WGS sequence"/>
</dbReference>
<feature type="domain" description="BTB" evidence="4">
    <location>
        <begin position="53"/>
        <end position="118"/>
    </location>
</feature>
<dbReference type="InterPro" id="IPR011333">
    <property type="entry name" value="SKP1/BTB/POZ_sf"/>
</dbReference>
<dbReference type="eggNOG" id="KOG4441">
    <property type="taxonomic scope" value="Eukaryota"/>
</dbReference>
<dbReference type="PROSITE" id="PS50097">
    <property type="entry name" value="BTB"/>
    <property type="match status" value="1"/>
</dbReference>
<evidence type="ECO:0000313" key="5">
    <source>
        <dbReference type="EnsemblMetazoa" id="Aqu2.1.27800_001"/>
    </source>
</evidence>
<dbReference type="PANTHER" id="PTHR24412:SF489">
    <property type="entry name" value="RING FINGER DOMAIN AND KELCH REPEAT-CONTAINING PROTEIN DDB_G0271372"/>
    <property type="match status" value="1"/>
</dbReference>
<dbReference type="CDD" id="cd14733">
    <property type="entry name" value="BACK"/>
    <property type="match status" value="1"/>
</dbReference>
<evidence type="ECO:0000259" key="4">
    <source>
        <dbReference type="PROSITE" id="PS50097"/>
    </source>
</evidence>
<dbReference type="InterPro" id="IPR000210">
    <property type="entry name" value="BTB/POZ_dom"/>
</dbReference>
<dbReference type="Gene3D" id="3.30.710.10">
    <property type="entry name" value="Potassium Channel Kv1.1, Chain A"/>
    <property type="match status" value="1"/>
</dbReference>
<dbReference type="SMART" id="SM00225">
    <property type="entry name" value="BTB"/>
    <property type="match status" value="1"/>
</dbReference>
<dbReference type="OrthoDB" id="45365at2759"/>
<name>A0A1X7UJG2_AMPQE</name>
<dbReference type="Pfam" id="PF01344">
    <property type="entry name" value="Kelch_1"/>
    <property type="match status" value="1"/>
</dbReference>
<keyword evidence="2" id="KW-0677">Repeat</keyword>
<sequence>MASKVTQIPSGSSSASLPGVGRPGTPAITYTDPQQPSLFFTAFNELRQLQRFCDLELSLKGRTITGHKLILASGSPYIMELVHSNDHGYIELTDTKLDPYAVSVLVEFLYTASLCISETNVLELCYASQVFRMGKIQKSCCKFMKKTLSVSNVIPYLFFCHENNYKTVGSKCIEYAANNISLIVKESSFLNMTDDDLTKFIDTLNIRHTRNETIAVQEWSQYNGVERRAMKLDRPGVSQHIPPPQGTTDGHLTAIHTNTHKLITARHGGLDPDELKMKLKLLQQETRATSSNSALHKEIDTNLPNGRDTSNSIITSSSRLIAIGGSTEHSVTDTCEVFNTSTQEWASIAKLPHKKSQSSSVLYNSKIYSIGGYTGQRRRLSVIDVYDTVNNKWTVGPSLAQPLSGTSAVLNKNRIFIIGGYNGAEHLRDVKVLNIDTGQWKHGPSLNVARSYCQAVMLQGSIYAVGGANNDGRLASVEVLSPGATQWTYSSPLNTPRSRPGVGVHGNQLYAIGGYDGINHLATGEVYDATTDQWTPLAGNMRVQRNSPGVTVAHGAIYTAGGHNGTGINKNMEIYEPRAGKWINSVDMTTPRCDFSLVTCTND</sequence>
<dbReference type="Pfam" id="PF00651">
    <property type="entry name" value="BTB"/>
    <property type="match status" value="1"/>
</dbReference>
<dbReference type="InParanoid" id="A0A1X7UJG2"/>
<reference evidence="6" key="1">
    <citation type="journal article" date="2010" name="Nature">
        <title>The Amphimedon queenslandica genome and the evolution of animal complexity.</title>
        <authorList>
            <person name="Srivastava M."/>
            <person name="Simakov O."/>
            <person name="Chapman J."/>
            <person name="Fahey B."/>
            <person name="Gauthier M.E."/>
            <person name="Mitros T."/>
            <person name="Richards G.S."/>
            <person name="Conaco C."/>
            <person name="Dacre M."/>
            <person name="Hellsten U."/>
            <person name="Larroux C."/>
            <person name="Putnam N.H."/>
            <person name="Stanke M."/>
            <person name="Adamska M."/>
            <person name="Darling A."/>
            <person name="Degnan S.M."/>
            <person name="Oakley T.H."/>
            <person name="Plachetzki D.C."/>
            <person name="Zhai Y."/>
            <person name="Adamski M."/>
            <person name="Calcino A."/>
            <person name="Cummins S.F."/>
            <person name="Goodstein D.M."/>
            <person name="Harris C."/>
            <person name="Jackson D.J."/>
            <person name="Leys S.P."/>
            <person name="Shu S."/>
            <person name="Woodcroft B.J."/>
            <person name="Vervoort M."/>
            <person name="Kosik K.S."/>
            <person name="Manning G."/>
            <person name="Degnan B.M."/>
            <person name="Rokhsar D.S."/>
        </authorList>
    </citation>
    <scope>NUCLEOTIDE SEQUENCE [LARGE SCALE GENOMIC DNA]</scope>
</reference>
<evidence type="ECO:0000256" key="1">
    <source>
        <dbReference type="ARBA" id="ARBA00022441"/>
    </source>
</evidence>
<proteinExistence type="predicted"/>
<keyword evidence="1" id="KW-0880">Kelch repeat</keyword>
<feature type="region of interest" description="Disordered" evidence="3">
    <location>
        <begin position="1"/>
        <end position="27"/>
    </location>
</feature>
<accession>A0A1X7UJG2</accession>
<dbReference type="Gene3D" id="1.25.40.420">
    <property type="match status" value="1"/>
</dbReference>
<gene>
    <name evidence="5" type="primary">105313300</name>
</gene>
<reference evidence="5" key="2">
    <citation type="submission" date="2017-05" db="UniProtKB">
        <authorList>
            <consortium name="EnsemblMetazoa"/>
        </authorList>
    </citation>
    <scope>IDENTIFICATION</scope>
</reference>
<dbReference type="Pfam" id="PF24681">
    <property type="entry name" value="Kelch_KLHDC2_KLHL20_DRC7"/>
    <property type="match status" value="1"/>
</dbReference>
<organism evidence="5">
    <name type="scientific">Amphimedon queenslandica</name>
    <name type="common">Sponge</name>
    <dbReference type="NCBI Taxonomy" id="400682"/>
    <lineage>
        <taxon>Eukaryota</taxon>
        <taxon>Metazoa</taxon>
        <taxon>Porifera</taxon>
        <taxon>Demospongiae</taxon>
        <taxon>Heteroscleromorpha</taxon>
        <taxon>Haplosclerida</taxon>
        <taxon>Niphatidae</taxon>
        <taxon>Amphimedon</taxon>
    </lineage>
</organism>
<protein>
    <recommendedName>
        <fullName evidence="4">BTB domain-containing protein</fullName>
    </recommendedName>
</protein>
<dbReference type="InterPro" id="IPR006652">
    <property type="entry name" value="Kelch_1"/>
</dbReference>
<dbReference type="SUPFAM" id="SSF117281">
    <property type="entry name" value="Kelch motif"/>
    <property type="match status" value="2"/>
</dbReference>
<dbReference type="PANTHER" id="PTHR24412">
    <property type="entry name" value="KELCH PROTEIN"/>
    <property type="match status" value="1"/>
</dbReference>
<evidence type="ECO:0000256" key="2">
    <source>
        <dbReference type="ARBA" id="ARBA00022737"/>
    </source>
</evidence>
<dbReference type="SUPFAM" id="SSF54695">
    <property type="entry name" value="POZ domain"/>
    <property type="match status" value="1"/>
</dbReference>
<dbReference type="EnsemblMetazoa" id="XM_011406607.2">
    <property type="protein sequence ID" value="XP_011404909.1"/>
    <property type="gene ID" value="LOC105313300"/>
</dbReference>
<evidence type="ECO:0000256" key="3">
    <source>
        <dbReference type="SAM" id="MobiDB-lite"/>
    </source>
</evidence>
<feature type="region of interest" description="Disordered" evidence="3">
    <location>
        <begin position="287"/>
        <end position="306"/>
    </location>
</feature>
<evidence type="ECO:0000313" key="6">
    <source>
        <dbReference type="Proteomes" id="UP000007879"/>
    </source>
</evidence>
<dbReference type="EnsemblMetazoa" id="Aqu2.1.27800_001">
    <property type="protein sequence ID" value="Aqu2.1.27800_001"/>
    <property type="gene ID" value="Aqu2.1.27800"/>
</dbReference>
<dbReference type="Gene3D" id="2.120.10.80">
    <property type="entry name" value="Kelch-type beta propeller"/>
    <property type="match status" value="2"/>
</dbReference>
<feature type="compositionally biased region" description="Polar residues" evidence="3">
    <location>
        <begin position="1"/>
        <end position="16"/>
    </location>
</feature>
<dbReference type="SMART" id="SM00612">
    <property type="entry name" value="Kelch"/>
    <property type="match status" value="6"/>
</dbReference>
<dbReference type="KEGG" id="aqu:105313300"/>
<dbReference type="InterPro" id="IPR015915">
    <property type="entry name" value="Kelch-typ_b-propeller"/>
</dbReference>